<name>A0A0P7UFN8_SCLFO</name>
<dbReference type="PANTHER" id="PTHR13800">
    <property type="entry name" value="TRANSIENT RECEPTOR POTENTIAL CATION CHANNEL, SUBFAMILY M, MEMBER 6"/>
    <property type="match status" value="1"/>
</dbReference>
<dbReference type="EMBL" id="JARO02015018">
    <property type="protein sequence ID" value="KPP57967.1"/>
    <property type="molecule type" value="Genomic_DNA"/>
</dbReference>
<feature type="domain" description="TRPM SLOG" evidence="2">
    <location>
        <begin position="107"/>
        <end position="167"/>
    </location>
</feature>
<evidence type="ECO:0000259" key="2">
    <source>
        <dbReference type="Pfam" id="PF18139"/>
    </source>
</evidence>
<dbReference type="GO" id="GO:0099604">
    <property type="term" value="F:ligand-gated calcium channel activity"/>
    <property type="evidence" value="ECO:0007669"/>
    <property type="project" value="TreeGrafter"/>
</dbReference>
<dbReference type="GO" id="GO:0005227">
    <property type="term" value="F:calcium-activated cation channel activity"/>
    <property type="evidence" value="ECO:0007669"/>
    <property type="project" value="TreeGrafter"/>
</dbReference>
<dbReference type="Pfam" id="PF18139">
    <property type="entry name" value="LSDAT_euk"/>
    <property type="match status" value="1"/>
</dbReference>
<dbReference type="PANTHER" id="PTHR13800:SF6">
    <property type="entry name" value="TRANSIENT RECEPTOR POTENTIAL CATION CHANNEL SUBFAMILY M MEMBER 4"/>
    <property type="match status" value="1"/>
</dbReference>
<gene>
    <name evidence="3" type="ORF">Z043_124255</name>
</gene>
<feature type="non-terminal residue" evidence="3">
    <location>
        <position position="167"/>
    </location>
</feature>
<dbReference type="InterPro" id="IPR050927">
    <property type="entry name" value="TRPM"/>
</dbReference>
<reference evidence="3 4" key="1">
    <citation type="submission" date="2015-08" db="EMBL/GenBank/DDBJ databases">
        <title>The genome of the Asian arowana (Scleropages formosus).</title>
        <authorList>
            <person name="Tan M.H."/>
            <person name="Gan H.M."/>
            <person name="Croft L.J."/>
            <person name="Austin C.M."/>
        </authorList>
    </citation>
    <scope>NUCLEOTIDE SEQUENCE [LARGE SCALE GENOMIC DNA]</scope>
    <source>
        <strain evidence="3">Aro1</strain>
    </source>
</reference>
<sequence>MSSRRGSATSTPPELQQRDERPPWPGADSPGGPREAAAEPFGAPRKSSNGALCQCGAPQEMHARVAMEDCFGTAIVNQWDSAQHSSEYPTDAFGALQFAGTSKRQSHFLRLSCDTQPDVVYKLLTTDWAIPRPNLVVSVAGGEGKMKLKSWVRDVLRQGLVRAAQST</sequence>
<accession>A0A0P7UFN8</accession>
<evidence type="ECO:0000313" key="3">
    <source>
        <dbReference type="EMBL" id="KPP57967.1"/>
    </source>
</evidence>
<evidence type="ECO:0000256" key="1">
    <source>
        <dbReference type="SAM" id="MobiDB-lite"/>
    </source>
</evidence>
<proteinExistence type="predicted"/>
<organism evidence="3 4">
    <name type="scientific">Scleropages formosus</name>
    <name type="common">Asian bonytongue</name>
    <name type="synonym">Osteoglossum formosum</name>
    <dbReference type="NCBI Taxonomy" id="113540"/>
    <lineage>
        <taxon>Eukaryota</taxon>
        <taxon>Metazoa</taxon>
        <taxon>Chordata</taxon>
        <taxon>Craniata</taxon>
        <taxon>Vertebrata</taxon>
        <taxon>Euteleostomi</taxon>
        <taxon>Actinopterygii</taxon>
        <taxon>Neopterygii</taxon>
        <taxon>Teleostei</taxon>
        <taxon>Osteoglossocephala</taxon>
        <taxon>Osteoglossomorpha</taxon>
        <taxon>Osteoglossiformes</taxon>
        <taxon>Osteoglossidae</taxon>
        <taxon>Scleropages</taxon>
    </lineage>
</organism>
<evidence type="ECO:0000313" key="4">
    <source>
        <dbReference type="Proteomes" id="UP000034805"/>
    </source>
</evidence>
<protein>
    <recommendedName>
        <fullName evidence="2">TRPM SLOG domain-containing protein</fullName>
    </recommendedName>
</protein>
<dbReference type="Proteomes" id="UP000034805">
    <property type="component" value="Unassembled WGS sequence"/>
</dbReference>
<feature type="region of interest" description="Disordered" evidence="1">
    <location>
        <begin position="1"/>
        <end position="49"/>
    </location>
</feature>
<dbReference type="AlphaFoldDB" id="A0A0P7UFN8"/>
<comment type="caution">
    <text evidence="3">The sequence shown here is derived from an EMBL/GenBank/DDBJ whole genome shotgun (WGS) entry which is preliminary data.</text>
</comment>
<dbReference type="InterPro" id="IPR041491">
    <property type="entry name" value="TRPM_SLOG"/>
</dbReference>
<dbReference type="GO" id="GO:0005886">
    <property type="term" value="C:plasma membrane"/>
    <property type="evidence" value="ECO:0007669"/>
    <property type="project" value="TreeGrafter"/>
</dbReference>
<feature type="compositionally biased region" description="Polar residues" evidence="1">
    <location>
        <begin position="1"/>
        <end position="14"/>
    </location>
</feature>